<comment type="caution">
    <text evidence="5">The sequence shown here is derived from an EMBL/GenBank/DDBJ whole genome shotgun (WGS) entry which is preliminary data.</text>
</comment>
<dbReference type="PANTHER" id="PTHR31458:SF2">
    <property type="entry name" value="POLYGALACTURONASE 1 BETA-LIKE PROTEIN 2"/>
    <property type="match status" value="1"/>
</dbReference>
<protein>
    <submittedName>
        <fullName evidence="5">BURP domain-containing protein 12</fullName>
    </submittedName>
</protein>
<evidence type="ECO:0000256" key="3">
    <source>
        <dbReference type="SAM" id="SignalP"/>
    </source>
</evidence>
<gene>
    <name evidence="5" type="ORF">ACMD2_11126</name>
</gene>
<feature type="signal peptide" evidence="3">
    <location>
        <begin position="1"/>
        <end position="23"/>
    </location>
</feature>
<dbReference type="InterPro" id="IPR004873">
    <property type="entry name" value="BURP_dom"/>
</dbReference>
<name>A0A199VDT2_ANACO</name>
<keyword evidence="1 3" id="KW-0732">Signal</keyword>
<dbReference type="PANTHER" id="PTHR31458">
    <property type="entry name" value="POLYGALACTURONASE 1 BETA-LIKE PROTEIN 2"/>
    <property type="match status" value="1"/>
</dbReference>
<dbReference type="PROSITE" id="PS51277">
    <property type="entry name" value="BURP"/>
    <property type="match status" value="1"/>
</dbReference>
<proteinExistence type="predicted"/>
<keyword evidence="2" id="KW-0325">Glycoprotein</keyword>
<evidence type="ECO:0000313" key="6">
    <source>
        <dbReference type="Proteomes" id="UP000092600"/>
    </source>
</evidence>
<dbReference type="AlphaFoldDB" id="A0A199VDT2"/>
<organism evidence="5 6">
    <name type="scientific">Ananas comosus</name>
    <name type="common">Pineapple</name>
    <name type="synonym">Ananas ananas</name>
    <dbReference type="NCBI Taxonomy" id="4615"/>
    <lineage>
        <taxon>Eukaryota</taxon>
        <taxon>Viridiplantae</taxon>
        <taxon>Streptophyta</taxon>
        <taxon>Embryophyta</taxon>
        <taxon>Tracheophyta</taxon>
        <taxon>Spermatophyta</taxon>
        <taxon>Magnoliopsida</taxon>
        <taxon>Liliopsida</taxon>
        <taxon>Poales</taxon>
        <taxon>Bromeliaceae</taxon>
        <taxon>Bromelioideae</taxon>
        <taxon>Ananas</taxon>
    </lineage>
</organism>
<dbReference type="SMART" id="SM01045">
    <property type="entry name" value="BURP"/>
    <property type="match status" value="1"/>
</dbReference>
<feature type="domain" description="BURP" evidence="4">
    <location>
        <begin position="439"/>
        <end position="650"/>
    </location>
</feature>
<feature type="chain" id="PRO_5008508315" evidence="3">
    <location>
        <begin position="24"/>
        <end position="651"/>
    </location>
</feature>
<sequence length="651" mass="67576">MALPLSSFLRLLIVVVVVVVVSTGHVAGSDGAAAAAAAAERVNPFTARAALIRYWNRKVPNNRPHPSFFVSKLSPLSALDSATFSSLLPASSSSSFSSLLPSLCSKASLLCPSLSGDVSGEGSGSGSGPGDFAGYDNSNFTNYGTDAAGGATSFANYSGGLNIPVDSFRRYSRDSAGHNDSFASYEPEGNVVTANFTSYGAAATGGAGSFAAYAGETNVPDLRFSNYDAESNGRAQSFAAYSGDANAGDESFSGYGKNGNGVPLSFSSYGNNTNVLGSAFANYGENGNGATDAFASYGANGNVPENLFRSYGAGGNAGSDRFSSYRDQSNVGDDSFASYAKGANAGAADFESYGRSFNEGSDSFKGYGEGTNPNHEVTFASYFGDNTTFKSYAKSGIDFKGYHNSSSSSSSNSNSAAAAAAAVGSKKKSRWAAVEAGRFFRERELARGTEMAMPDIRDRLPPRAFLPRAIAARIPFAAAAVRGAFAIPAETALGRAVADAVAECERPPSRGETKRCATSAEDVIDFAVEVLGSDVVVRSTESPAGAGGPVVVGEVRGVNGGAVTRSVSCHQSLFPYLVYYCHSVPKVRVYEADILAVRSRQRINRGVAICHLDTSDWSAAHGAFVALGGKPGEIEVCHWIFPGDMTWTVAD</sequence>
<dbReference type="Pfam" id="PF03181">
    <property type="entry name" value="BURP"/>
    <property type="match status" value="1"/>
</dbReference>
<evidence type="ECO:0000256" key="2">
    <source>
        <dbReference type="ARBA" id="ARBA00023180"/>
    </source>
</evidence>
<evidence type="ECO:0000313" key="5">
    <source>
        <dbReference type="EMBL" id="OAY75264.1"/>
    </source>
</evidence>
<dbReference type="EMBL" id="LSRQ01002154">
    <property type="protein sequence ID" value="OAY75264.1"/>
    <property type="molecule type" value="Genomic_DNA"/>
</dbReference>
<reference evidence="5 6" key="1">
    <citation type="journal article" date="2016" name="DNA Res.">
        <title>The draft genome of MD-2 pineapple using hybrid error correction of long reads.</title>
        <authorList>
            <person name="Redwan R.M."/>
            <person name="Saidin A."/>
            <person name="Kumar S.V."/>
        </authorList>
    </citation>
    <scope>NUCLEOTIDE SEQUENCE [LARGE SCALE GENOMIC DNA]</scope>
    <source>
        <strain evidence="6">cv. MD2</strain>
        <tissue evidence="5">Leaf</tissue>
    </source>
</reference>
<dbReference type="STRING" id="4615.A0A199VDT2"/>
<evidence type="ECO:0000259" key="4">
    <source>
        <dbReference type="PROSITE" id="PS51277"/>
    </source>
</evidence>
<evidence type="ECO:0000256" key="1">
    <source>
        <dbReference type="ARBA" id="ARBA00022729"/>
    </source>
</evidence>
<dbReference type="Proteomes" id="UP000092600">
    <property type="component" value="Unassembled WGS sequence"/>
</dbReference>
<dbReference type="InterPro" id="IPR051897">
    <property type="entry name" value="PG-associated_BURP"/>
</dbReference>
<accession>A0A199VDT2</accession>